<dbReference type="InterPro" id="IPR012337">
    <property type="entry name" value="RNaseH-like_sf"/>
</dbReference>
<feature type="region of interest" description="Disordered" evidence="1">
    <location>
        <begin position="211"/>
        <end position="303"/>
    </location>
</feature>
<dbReference type="InterPro" id="IPR036691">
    <property type="entry name" value="Endo/exonu/phosph_ase_sf"/>
</dbReference>
<comment type="caution">
    <text evidence="2">The sequence shown here is derived from an EMBL/GenBank/DDBJ whole genome shotgun (WGS) entry which is preliminary data.</text>
</comment>
<keyword evidence="3" id="KW-1185">Reference proteome</keyword>
<evidence type="ECO:0000313" key="2">
    <source>
        <dbReference type="EMBL" id="CAE6971768.1"/>
    </source>
</evidence>
<feature type="compositionally biased region" description="Basic and acidic residues" evidence="1">
    <location>
        <begin position="211"/>
        <end position="220"/>
    </location>
</feature>
<accession>A0A812I2A2</accession>
<dbReference type="EMBL" id="CAJNDS010000158">
    <property type="protein sequence ID" value="CAE6971768.1"/>
    <property type="molecule type" value="Genomic_DNA"/>
</dbReference>
<evidence type="ECO:0000313" key="3">
    <source>
        <dbReference type="Proteomes" id="UP000604046"/>
    </source>
</evidence>
<gene>
    <name evidence="2" type="primary">Pol</name>
    <name evidence="2" type="ORF">SNAT2548_LOCUS2642</name>
</gene>
<dbReference type="PANTHER" id="PTHR19446">
    <property type="entry name" value="REVERSE TRANSCRIPTASES"/>
    <property type="match status" value="1"/>
</dbReference>
<dbReference type="SUPFAM" id="SSF56219">
    <property type="entry name" value="DNase I-like"/>
    <property type="match status" value="1"/>
</dbReference>
<evidence type="ECO:0000256" key="1">
    <source>
        <dbReference type="SAM" id="MobiDB-lite"/>
    </source>
</evidence>
<name>A0A812I2A2_9DINO</name>
<feature type="region of interest" description="Disordered" evidence="1">
    <location>
        <begin position="1087"/>
        <end position="1133"/>
    </location>
</feature>
<organism evidence="2 3">
    <name type="scientific">Symbiodinium natans</name>
    <dbReference type="NCBI Taxonomy" id="878477"/>
    <lineage>
        <taxon>Eukaryota</taxon>
        <taxon>Sar</taxon>
        <taxon>Alveolata</taxon>
        <taxon>Dinophyceae</taxon>
        <taxon>Suessiales</taxon>
        <taxon>Symbiodiniaceae</taxon>
        <taxon>Symbiodinium</taxon>
    </lineage>
</organism>
<dbReference type="Gene3D" id="3.60.10.10">
    <property type="entry name" value="Endonuclease/exonuclease/phosphatase"/>
    <property type="match status" value="1"/>
</dbReference>
<feature type="region of interest" description="Disordered" evidence="1">
    <location>
        <begin position="1"/>
        <end position="39"/>
    </location>
</feature>
<feature type="compositionally biased region" description="Low complexity" evidence="1">
    <location>
        <begin position="258"/>
        <end position="273"/>
    </location>
</feature>
<dbReference type="OrthoDB" id="425681at2759"/>
<protein>
    <submittedName>
        <fullName evidence="2">Pol protein</fullName>
    </submittedName>
</protein>
<dbReference type="SUPFAM" id="SSF53098">
    <property type="entry name" value="Ribonuclease H-like"/>
    <property type="match status" value="1"/>
</dbReference>
<feature type="compositionally biased region" description="Basic and acidic residues" evidence="1">
    <location>
        <begin position="1120"/>
        <end position="1131"/>
    </location>
</feature>
<proteinExistence type="predicted"/>
<feature type="region of interest" description="Disordered" evidence="1">
    <location>
        <begin position="684"/>
        <end position="704"/>
    </location>
</feature>
<reference evidence="2" key="1">
    <citation type="submission" date="2021-02" db="EMBL/GenBank/DDBJ databases">
        <authorList>
            <person name="Dougan E. K."/>
            <person name="Rhodes N."/>
            <person name="Thang M."/>
            <person name="Chan C."/>
        </authorList>
    </citation>
    <scope>NUCLEOTIDE SEQUENCE</scope>
</reference>
<feature type="compositionally biased region" description="Polar residues" evidence="1">
    <location>
        <begin position="238"/>
        <end position="250"/>
    </location>
</feature>
<dbReference type="Proteomes" id="UP000604046">
    <property type="component" value="Unassembled WGS sequence"/>
</dbReference>
<sequence>MGRHDRKQWYGTSPSYWRGAWSNDRQKQRREKPEAKESTILASYLDAKVEPGTSATKPVETKNAHAMETGEGDFLKILQRHINGARKAETKTRKISEELELRHAKWQKFQSELRMAFHKEKEKFDTDTARLGAELKEAQAASETASAFLKNMMQQALPEMQLEVPTPRPADTMDDAAWHALIASNADEDDEADDQQAREYLQRALEAARADARQARERLKTSQQRTADLNASGGHGTATETKVYPTTSPVATDPYLASPLSTGPSTISPTGGTRSKPGHAPLGTRQSVKRLPTRGTSPTAVTGPTLADKLLQRRGLDPSAALGSADAANPGLMAMPLSGAILLDDDPDLETDTTLCFSVMEIAKMATSDSTQCIMHWKLLVIAYMRKEAVGAAVSASSHVFHLAWSLSGLDKQVLFSSTDAFDVTAETATQGVESMVTSPLFVDGEDHVFLPMELATKEGRVTATRAMPHASRWSLSLSALDRQPATSRLATPLGGQYEPCYKYMRDKMTHWRLLLVKGSDSPDNQDDAIAAKQLQSLSALDRSLATQKQIDPEYLMPGVPLHETFDFPHFARPCDSIVVECPLHDDHDHVQATWPIPLDDLELRYMLVGAALSWLALLWAALTQALFFAVPLRGGDRNVDNLIRGARRVTGRHLSILVALAAFSPSQAAGTYTSDATVRHGDATSGWAWGPPPSAASRNSAEAPELTASRPDFLLELPLDDTAQLVIGAIEDMLTSPEAQTETVGPLPFQGLVPFQILRHGRQPIHVALEVTAEHDLLTIGLSLRAELLGQLNGDVVPVIPQPNDGYATWLEIPNWVPASNYELVVVDGRPVGWPLAPIYISDGETVARHIIEQYVNHGAPDDMAVFVGGTNLPLIDDDQIPSYPGLLLQLSVAPEVQWEPTMIPRLRQLMRCGQNLGHLRPGLFVPDRGPCDRSYIFVLYTHGVDFLQWHPGQTEEHLRAIGAEALGMPAERIDILHPQQLPDDVAFMGRRIVQTVAIHRRDPHHCFVLTDGRGAGLHLRLEGLEEQQAAAQRLIEHNSLIPPQGWHAEVRTERGHFEVDDILPVREGDVLRLLFRKDEDRLWRHFPNDTHDSGTNMGDEDSDASRSRTPLPRGRGNNVDKAEERDKQRQIPTLTPWHRLLGEAGSERPLITVLEEGRSFFLHQCEQLVDWISSRAHSEPAVVIRCLTLMDKVGPANFDISGQPGIPLVNKPHLRELLRPWLTPWFEAPLHNIDLHPATSAATASLCWPADILQRCRQCMEIYTDGSYSDAHGCGWAAAALLVDKDTGEQAIPGAIGGQVTSDPTHPHYLGALSSDAGTAERLTPCQNACVVPFSSWKPSVARVAYQHIKSHTGHPWNEYADTLAGLAAKGCNLLAAPPSNVASKLLEGGIQWFWAAVDKDAAVAFPLDNEGCLQWNDDCWLHQEPELEPKDLIPTRPLLSNRFAQGPSHMRCISANAQGLAGKYRYLEEQLQSGYNVAMFQEAKGHTGLTESGAFLRYASESGGIWGCEIWVNKMLGLGTTSHRPIPVSPVDISVILDAPRILALTINGPTTRILLVSAHCPHKQRPPSERDGFFKHLDSISPAFSDYALVVIGIDLNGRMPTNYENVTGSNAEDIPDELGAQFAAWLASQALVVPSTFEATHVGRNHTWQHTTGATSRIDYLCVGGYGRACADASWVDLQVDLANRQEDHSPVALSIFWHQDKAGPPTAIRRKRFDRAKMMSNEGRRILKTALQNIPPIDWASHPDAHCRQVEQCVQEILDDNFIAPVNGPRSEYIQPRTWELRQSRLALKRRVAMTPAERQWISVQAALQWWTRGNKCLLQWWQKRSLLYDVFAAALSFSGSKLKAALRADKNSYLARLAQPNGSGNAANVLAALKRAGIGKRNRGAFGRPLPSLADPADKGRTQREVLDDIWTGHFGAQEHGEATPTEVFLQEAAIFRLPHVDYELDYDLIPDLTEVEELCRGVAAGKASGIDNVPAELFRAAPQEAARLYQPLYAKSILACTQPVQWRGGLLQEAFKGSGLPSALDSYRSLFISSIPGKILHKHLRSRMGDLLEKQLGPLHCGARPGAPVTLAAASIAFLQRICQQKQWSMACLFLDARAAYYKVLREVAMGQLNSDAWTVKVFQHFGLPPEALGDLTQTVQQGGMLADGQMSGHLRRLVQDMYVQSWFVTPYGSGARICRTHTGSRPGETWADVVFAFVMHRILCRVREALDAEGALFRLSHDGNASPWPEQEASGEAEFLSAVWADDAAFPMADNDAEATIRRARAVVGTVLTVCRHHGIEANLKPGKTSLLVKLRGRGSQRAAREAFPSKASHLEELDLPRTFSIYMAGLQDTERLPRVPFVVVARRTFTATADSWCTSALLRHVWISCKQPGEQLNVLNQALAARNGDGDNNMNSMQLLQELQSQKSYRGLLHLDDAEIHNNGHDFMIKLLSKYPLYPEECFHVVNALAAQLRTDAEVTEALRWSEGLKSWVVSTLSTFERSFVGFSMKETPEMEAEGLQAFRTPYAWDKLLEHVQLHRPIQETRFLSSAFGAPFAAAVQYGSETALPCDSDFRPMEALANKGRRA</sequence>